<dbReference type="Proteomes" id="UP000520198">
    <property type="component" value="Unassembled WGS sequence"/>
</dbReference>
<feature type="chain" id="PRO_5031190973" description="Lipoprotein" evidence="2">
    <location>
        <begin position="22"/>
        <end position="54"/>
    </location>
</feature>
<evidence type="ECO:0000256" key="2">
    <source>
        <dbReference type="SAM" id="SignalP"/>
    </source>
</evidence>
<dbReference type="PROSITE" id="PS51257">
    <property type="entry name" value="PROKAR_LIPOPROTEIN"/>
    <property type="match status" value="1"/>
</dbReference>
<sequence length="54" mass="5522">MPLKYLTTAAFLAALTLSGCASTGDANTTYAQWQGPSPVPDPSAASPGGFRLSY</sequence>
<keyword evidence="4" id="KW-1185">Reference proteome</keyword>
<dbReference type="AlphaFoldDB" id="A0A7Y6UPE7"/>
<keyword evidence="2" id="KW-0732">Signal</keyword>
<gene>
    <name evidence="3" type="ORF">HT585_21340</name>
</gene>
<dbReference type="RefSeq" id="WP_176354825.1">
    <property type="nucleotide sequence ID" value="NZ_JABWDU010000005.1"/>
</dbReference>
<proteinExistence type="predicted"/>
<dbReference type="EMBL" id="JABWDU010000005">
    <property type="protein sequence ID" value="NVD41416.1"/>
    <property type="molecule type" value="Genomic_DNA"/>
</dbReference>
<organism evidence="3 4">
    <name type="scientific">Ensifer oleiphilus</name>
    <dbReference type="NCBI Taxonomy" id="2742698"/>
    <lineage>
        <taxon>Bacteria</taxon>
        <taxon>Pseudomonadati</taxon>
        <taxon>Pseudomonadota</taxon>
        <taxon>Alphaproteobacteria</taxon>
        <taxon>Hyphomicrobiales</taxon>
        <taxon>Rhizobiaceae</taxon>
        <taxon>Sinorhizobium/Ensifer group</taxon>
        <taxon>Ensifer</taxon>
    </lineage>
</organism>
<evidence type="ECO:0000313" key="3">
    <source>
        <dbReference type="EMBL" id="NVD41416.1"/>
    </source>
</evidence>
<evidence type="ECO:0008006" key="5">
    <source>
        <dbReference type="Google" id="ProtNLM"/>
    </source>
</evidence>
<feature type="signal peptide" evidence="2">
    <location>
        <begin position="1"/>
        <end position="21"/>
    </location>
</feature>
<accession>A0A7Y6UPE7</accession>
<evidence type="ECO:0000256" key="1">
    <source>
        <dbReference type="SAM" id="MobiDB-lite"/>
    </source>
</evidence>
<feature type="compositionally biased region" description="Low complexity" evidence="1">
    <location>
        <begin position="42"/>
        <end position="54"/>
    </location>
</feature>
<feature type="region of interest" description="Disordered" evidence="1">
    <location>
        <begin position="31"/>
        <end position="54"/>
    </location>
</feature>
<name>A0A7Y6UPE7_9HYPH</name>
<evidence type="ECO:0000313" key="4">
    <source>
        <dbReference type="Proteomes" id="UP000520198"/>
    </source>
</evidence>
<protein>
    <recommendedName>
        <fullName evidence="5">Lipoprotein</fullName>
    </recommendedName>
</protein>
<reference evidence="3 4" key="1">
    <citation type="submission" date="2020-06" db="EMBL/GenBank/DDBJ databases">
        <authorList>
            <person name="Grouzdev D.S."/>
        </authorList>
    </citation>
    <scope>NUCLEOTIDE SEQUENCE [LARGE SCALE GENOMIC DNA]</scope>
    <source>
        <strain evidence="3 4">HO-A22</strain>
    </source>
</reference>
<comment type="caution">
    <text evidence="3">The sequence shown here is derived from an EMBL/GenBank/DDBJ whole genome shotgun (WGS) entry which is preliminary data.</text>
</comment>